<name>A0AA35RE11_GEOBA</name>
<organism evidence="1 2">
    <name type="scientific">Geodia barretti</name>
    <name type="common">Barrett's horny sponge</name>
    <dbReference type="NCBI Taxonomy" id="519541"/>
    <lineage>
        <taxon>Eukaryota</taxon>
        <taxon>Metazoa</taxon>
        <taxon>Porifera</taxon>
        <taxon>Demospongiae</taxon>
        <taxon>Heteroscleromorpha</taxon>
        <taxon>Tetractinellida</taxon>
        <taxon>Astrophorina</taxon>
        <taxon>Geodiidae</taxon>
        <taxon>Geodia</taxon>
    </lineage>
</organism>
<accession>A0AA35RE11</accession>
<protein>
    <submittedName>
        <fullName evidence="1">Uncharacterized protein</fullName>
    </submittedName>
</protein>
<dbReference type="EMBL" id="CASHTH010000843">
    <property type="protein sequence ID" value="CAI8008402.1"/>
    <property type="molecule type" value="Genomic_DNA"/>
</dbReference>
<dbReference type="Proteomes" id="UP001174909">
    <property type="component" value="Unassembled WGS sequence"/>
</dbReference>
<gene>
    <name evidence="1" type="ORF">GBAR_LOCUS5756</name>
</gene>
<comment type="caution">
    <text evidence="1">The sequence shown here is derived from an EMBL/GenBank/DDBJ whole genome shotgun (WGS) entry which is preliminary data.</text>
</comment>
<evidence type="ECO:0000313" key="2">
    <source>
        <dbReference type="Proteomes" id="UP001174909"/>
    </source>
</evidence>
<feature type="non-terminal residue" evidence="1">
    <location>
        <position position="71"/>
    </location>
</feature>
<reference evidence="1" key="1">
    <citation type="submission" date="2023-03" db="EMBL/GenBank/DDBJ databases">
        <authorList>
            <person name="Steffen K."/>
            <person name="Cardenas P."/>
        </authorList>
    </citation>
    <scope>NUCLEOTIDE SEQUENCE</scope>
</reference>
<sequence length="71" mass="8560">MLCEVQMPRDRRSISRANQRAMPRCGCGIWFITFEKLRTSAAPLCWRRRQPRCPRRRCVPRLPARQGLEWF</sequence>
<keyword evidence="2" id="KW-1185">Reference proteome</keyword>
<proteinExistence type="predicted"/>
<evidence type="ECO:0000313" key="1">
    <source>
        <dbReference type="EMBL" id="CAI8008402.1"/>
    </source>
</evidence>
<dbReference type="AlphaFoldDB" id="A0AA35RE11"/>